<dbReference type="Proteomes" id="UP000265520">
    <property type="component" value="Unassembled WGS sequence"/>
</dbReference>
<reference evidence="1 2" key="1">
    <citation type="journal article" date="2018" name="Front. Plant Sci.">
        <title>Red Clover (Trifolium pratense) and Zigzag Clover (T. medium) - A Picture of Genomic Similarities and Differences.</title>
        <authorList>
            <person name="Dluhosova J."/>
            <person name="Istvanek J."/>
            <person name="Nedelnik J."/>
            <person name="Repkova J."/>
        </authorList>
    </citation>
    <scope>NUCLEOTIDE SEQUENCE [LARGE SCALE GENOMIC DNA]</scope>
    <source>
        <strain evidence="2">cv. 10/8</strain>
        <tissue evidence="1">Leaf</tissue>
    </source>
</reference>
<organism evidence="1 2">
    <name type="scientific">Trifolium medium</name>
    <dbReference type="NCBI Taxonomy" id="97028"/>
    <lineage>
        <taxon>Eukaryota</taxon>
        <taxon>Viridiplantae</taxon>
        <taxon>Streptophyta</taxon>
        <taxon>Embryophyta</taxon>
        <taxon>Tracheophyta</taxon>
        <taxon>Spermatophyta</taxon>
        <taxon>Magnoliopsida</taxon>
        <taxon>eudicotyledons</taxon>
        <taxon>Gunneridae</taxon>
        <taxon>Pentapetalae</taxon>
        <taxon>rosids</taxon>
        <taxon>fabids</taxon>
        <taxon>Fabales</taxon>
        <taxon>Fabaceae</taxon>
        <taxon>Papilionoideae</taxon>
        <taxon>50 kb inversion clade</taxon>
        <taxon>NPAAA clade</taxon>
        <taxon>Hologalegina</taxon>
        <taxon>IRL clade</taxon>
        <taxon>Trifolieae</taxon>
        <taxon>Trifolium</taxon>
    </lineage>
</organism>
<keyword evidence="2" id="KW-1185">Reference proteome</keyword>
<protein>
    <submittedName>
        <fullName evidence="1">Uncharacterized protein</fullName>
    </submittedName>
</protein>
<name>A0A392VHN0_9FABA</name>
<sequence>MLVNAAKASAIWAFVLAATAMILNESQLDVR</sequence>
<evidence type="ECO:0000313" key="2">
    <source>
        <dbReference type="Proteomes" id="UP000265520"/>
    </source>
</evidence>
<evidence type="ECO:0000313" key="1">
    <source>
        <dbReference type="EMBL" id="MCI85890.1"/>
    </source>
</evidence>
<proteinExistence type="predicted"/>
<feature type="non-terminal residue" evidence="1">
    <location>
        <position position="31"/>
    </location>
</feature>
<accession>A0A392VHN0</accession>
<dbReference type="EMBL" id="LXQA011126104">
    <property type="protein sequence ID" value="MCI85890.1"/>
    <property type="molecule type" value="Genomic_DNA"/>
</dbReference>
<comment type="caution">
    <text evidence="1">The sequence shown here is derived from an EMBL/GenBank/DDBJ whole genome shotgun (WGS) entry which is preliminary data.</text>
</comment>
<dbReference type="AlphaFoldDB" id="A0A392VHN0"/>